<accession>A0ABZ2LT92</accession>
<evidence type="ECO:0000313" key="3">
    <source>
        <dbReference type="Proteomes" id="UP001370348"/>
    </source>
</evidence>
<feature type="domain" description="DZANK-type" evidence="1">
    <location>
        <begin position="162"/>
        <end position="209"/>
    </location>
</feature>
<dbReference type="Proteomes" id="UP001370348">
    <property type="component" value="Chromosome"/>
</dbReference>
<gene>
    <name evidence="2" type="ORF">LZC94_33780</name>
</gene>
<organism evidence="2 3">
    <name type="scientific">Pendulispora albinea</name>
    <dbReference type="NCBI Taxonomy" id="2741071"/>
    <lineage>
        <taxon>Bacteria</taxon>
        <taxon>Pseudomonadati</taxon>
        <taxon>Myxococcota</taxon>
        <taxon>Myxococcia</taxon>
        <taxon>Myxococcales</taxon>
        <taxon>Sorangiineae</taxon>
        <taxon>Pendulisporaceae</taxon>
        <taxon>Pendulispora</taxon>
    </lineage>
</organism>
<name>A0ABZ2LT92_9BACT</name>
<sequence length="214" mass="22730">MASQAFTRNYRDHSNDTGFQFEFFCDKCGNGFRSSYKANGMGVAASLLKAAGSLFGGVVQSAGWGADHAKDAFRGGAWDTAFREAITECIPKFRQCTRCGQWVCPEICWNEKRVMCEACAPDLQEEAAHIQNSVAIEQLHERARGIDQTQGQSVEGLQAAACAKCNSRLQSNAKFCGSCGTPVAAAQKAFCSQCGTPGVPGARFCSGCGAPQGG</sequence>
<reference evidence="2 3" key="1">
    <citation type="submission" date="2021-12" db="EMBL/GenBank/DDBJ databases">
        <title>Discovery of the Pendulisporaceae a myxobacterial family with distinct sporulation behavior and unique specialized metabolism.</title>
        <authorList>
            <person name="Garcia R."/>
            <person name="Popoff A."/>
            <person name="Bader C.D."/>
            <person name="Loehr J."/>
            <person name="Walesch S."/>
            <person name="Walt C."/>
            <person name="Boldt J."/>
            <person name="Bunk B."/>
            <person name="Haeckl F.J.F.P.J."/>
            <person name="Gunesch A.P."/>
            <person name="Birkelbach J."/>
            <person name="Nuebel U."/>
            <person name="Pietschmann T."/>
            <person name="Bach T."/>
            <person name="Mueller R."/>
        </authorList>
    </citation>
    <scope>NUCLEOTIDE SEQUENCE [LARGE SCALE GENOMIC DNA]</scope>
    <source>
        <strain evidence="2 3">MSr11954</strain>
    </source>
</reference>
<protein>
    <submittedName>
        <fullName evidence="2">Zinc ribbon domain-containing protein</fullName>
    </submittedName>
</protein>
<evidence type="ECO:0000259" key="1">
    <source>
        <dbReference type="Pfam" id="PF12773"/>
    </source>
</evidence>
<dbReference type="Pfam" id="PF12773">
    <property type="entry name" value="DZR"/>
    <property type="match status" value="1"/>
</dbReference>
<dbReference type="RefSeq" id="WP_394822430.1">
    <property type="nucleotide sequence ID" value="NZ_CP089984.1"/>
</dbReference>
<proteinExistence type="predicted"/>
<keyword evidence="3" id="KW-1185">Reference proteome</keyword>
<dbReference type="InterPro" id="IPR025874">
    <property type="entry name" value="DZR"/>
</dbReference>
<dbReference type="EMBL" id="CP089984">
    <property type="protein sequence ID" value="WXB12809.1"/>
    <property type="molecule type" value="Genomic_DNA"/>
</dbReference>
<evidence type="ECO:0000313" key="2">
    <source>
        <dbReference type="EMBL" id="WXB12809.1"/>
    </source>
</evidence>